<dbReference type="EMBL" id="JAYMYQ010000003">
    <property type="protein sequence ID" value="KAK7344947.1"/>
    <property type="molecule type" value="Genomic_DNA"/>
</dbReference>
<dbReference type="AlphaFoldDB" id="A0AAN9M447"/>
<dbReference type="SUPFAM" id="SSF56112">
    <property type="entry name" value="Protein kinase-like (PK-like)"/>
    <property type="match status" value="1"/>
</dbReference>
<dbReference type="PANTHER" id="PTHR47985:SF44">
    <property type="entry name" value="SERINE_THREONINE-PROTEIN KINASE PBS1"/>
    <property type="match status" value="1"/>
</dbReference>
<keyword evidence="5" id="KW-1185">Reference proteome</keyword>
<evidence type="ECO:0000256" key="1">
    <source>
        <dbReference type="ARBA" id="ARBA00004370"/>
    </source>
</evidence>
<reference evidence="4 5" key="1">
    <citation type="submission" date="2024-01" db="EMBL/GenBank/DDBJ databases">
        <title>The genomes of 5 underutilized Papilionoideae crops provide insights into root nodulation and disease resistanc.</title>
        <authorList>
            <person name="Jiang F."/>
        </authorList>
    </citation>
    <scope>NUCLEOTIDE SEQUENCE [LARGE SCALE GENOMIC DNA]</scope>
    <source>
        <strain evidence="4">LVBAO_FW01</strain>
        <tissue evidence="4">Leaves</tissue>
    </source>
</reference>
<organism evidence="4 5">
    <name type="scientific">Canavalia gladiata</name>
    <name type="common">Sword bean</name>
    <name type="synonym">Dolichos gladiatus</name>
    <dbReference type="NCBI Taxonomy" id="3824"/>
    <lineage>
        <taxon>Eukaryota</taxon>
        <taxon>Viridiplantae</taxon>
        <taxon>Streptophyta</taxon>
        <taxon>Embryophyta</taxon>
        <taxon>Tracheophyta</taxon>
        <taxon>Spermatophyta</taxon>
        <taxon>Magnoliopsida</taxon>
        <taxon>eudicotyledons</taxon>
        <taxon>Gunneridae</taxon>
        <taxon>Pentapetalae</taxon>
        <taxon>rosids</taxon>
        <taxon>fabids</taxon>
        <taxon>Fabales</taxon>
        <taxon>Fabaceae</taxon>
        <taxon>Papilionoideae</taxon>
        <taxon>50 kb inversion clade</taxon>
        <taxon>NPAAA clade</taxon>
        <taxon>indigoferoid/millettioid clade</taxon>
        <taxon>Phaseoleae</taxon>
        <taxon>Canavalia</taxon>
    </lineage>
</organism>
<keyword evidence="3" id="KW-0472">Membrane</keyword>
<keyword evidence="2" id="KW-0418">Kinase</keyword>
<keyword evidence="2" id="KW-0723">Serine/threonine-protein kinase</keyword>
<accession>A0AAN9M447</accession>
<keyword evidence="2" id="KW-0808">Transferase</keyword>
<evidence type="ECO:0000313" key="5">
    <source>
        <dbReference type="Proteomes" id="UP001367508"/>
    </source>
</evidence>
<gene>
    <name evidence="4" type="ORF">VNO77_15228</name>
</gene>
<evidence type="ECO:0008006" key="6">
    <source>
        <dbReference type="Google" id="ProtNLM"/>
    </source>
</evidence>
<dbReference type="GO" id="GO:0016020">
    <property type="term" value="C:membrane"/>
    <property type="evidence" value="ECO:0007669"/>
    <property type="project" value="UniProtKB-SubCell"/>
</dbReference>
<dbReference type="InterPro" id="IPR011009">
    <property type="entry name" value="Kinase-like_dom_sf"/>
</dbReference>
<name>A0AAN9M447_CANGL</name>
<sequence>MGNRESNSILRGAKIFNSYNSLCTKQFAPSLHFYSCSPLQTGKLTLQSDVYGFGVVLLEILTGRRIVDLNQDPSDQNLVLHFIRPCCRLYIVEGLIRGHITAPKGMHVAIHLASAIIPVGEEIDPQSPFKECCRSIYDLVAIHQQLQSEIPQSRIMIKLVLNPKLILA</sequence>
<evidence type="ECO:0000256" key="2">
    <source>
        <dbReference type="ARBA" id="ARBA00022527"/>
    </source>
</evidence>
<dbReference type="Proteomes" id="UP001367508">
    <property type="component" value="Unassembled WGS sequence"/>
</dbReference>
<dbReference type="PANTHER" id="PTHR47985">
    <property type="entry name" value="OS07G0668900 PROTEIN"/>
    <property type="match status" value="1"/>
</dbReference>
<protein>
    <recommendedName>
        <fullName evidence="6">Serine-threonine/tyrosine-protein kinase catalytic domain-containing protein</fullName>
    </recommendedName>
</protein>
<evidence type="ECO:0000313" key="4">
    <source>
        <dbReference type="EMBL" id="KAK7344947.1"/>
    </source>
</evidence>
<dbReference type="GO" id="GO:0004674">
    <property type="term" value="F:protein serine/threonine kinase activity"/>
    <property type="evidence" value="ECO:0007669"/>
    <property type="project" value="UniProtKB-KW"/>
</dbReference>
<comment type="caution">
    <text evidence="4">The sequence shown here is derived from an EMBL/GenBank/DDBJ whole genome shotgun (WGS) entry which is preliminary data.</text>
</comment>
<proteinExistence type="predicted"/>
<dbReference type="Gene3D" id="1.10.510.10">
    <property type="entry name" value="Transferase(Phosphotransferase) domain 1"/>
    <property type="match status" value="1"/>
</dbReference>
<comment type="subcellular location">
    <subcellularLocation>
        <location evidence="1">Membrane</location>
    </subcellularLocation>
</comment>
<evidence type="ECO:0000256" key="3">
    <source>
        <dbReference type="ARBA" id="ARBA00023136"/>
    </source>
</evidence>